<evidence type="ECO:0000256" key="11">
    <source>
        <dbReference type="ARBA" id="ARBA00023160"/>
    </source>
</evidence>
<keyword evidence="8" id="KW-0408">Iron</keyword>
<dbReference type="CDD" id="cd03505">
    <property type="entry name" value="Delta9-FADS-like"/>
    <property type="match status" value="1"/>
</dbReference>
<evidence type="ECO:0000256" key="7">
    <source>
        <dbReference type="ARBA" id="ARBA00023002"/>
    </source>
</evidence>
<keyword evidence="10" id="KW-0472">Membrane</keyword>
<dbReference type="GO" id="GO:0006633">
    <property type="term" value="P:fatty acid biosynthetic process"/>
    <property type="evidence" value="ECO:0007669"/>
    <property type="project" value="UniProtKB-KW"/>
</dbReference>
<evidence type="ECO:0000256" key="2">
    <source>
        <dbReference type="ARBA" id="ARBA00008749"/>
    </source>
</evidence>
<dbReference type="PRINTS" id="PR00075">
    <property type="entry name" value="FACDDSATRASE"/>
</dbReference>
<evidence type="ECO:0000313" key="14">
    <source>
        <dbReference type="Proteomes" id="UP000422232"/>
    </source>
</evidence>
<keyword evidence="3" id="KW-0444">Lipid biosynthesis</keyword>
<keyword evidence="14" id="KW-1185">Reference proteome</keyword>
<evidence type="ECO:0000256" key="3">
    <source>
        <dbReference type="ARBA" id="ARBA00022516"/>
    </source>
</evidence>
<dbReference type="PANTHER" id="PTHR11351">
    <property type="entry name" value="ACYL-COA DESATURASE"/>
    <property type="match status" value="1"/>
</dbReference>
<sequence>MKQVKHNINYIEAIPFIVLHLICLLAFVTGVTASSVVLAISLYFIRMWAVTAGYHRYFSHKSFKTSRVFQFILAFLAQTSLQRGVLKWANHHRLHHRNSDAENDVHSPRRHGFWYAHIGWVFDEDSMYLPYEVKDLQKYPELVWLDKYKFLPAILLAIACFLIAGWPGLIVGFFISTVCVFHATFFINSLTHVFGSQRFLTSDDSRNNFITALITLGEGWHNNHHYYQASVRQGFYWWEIDITYYVLKVLSWFGIVWDLQAPPEKALKGERKMLPYQMEQLRAIVLDAGVSAARVRRVLEQVQHASHQEGRDSARRTLQQLINLLQRMKKVSKVLPPKAGELAIDSINALLNHCQQAKVSADPNALITEMLVAVDQWPEFTQDTAAKKAAA</sequence>
<keyword evidence="4" id="KW-0812">Transmembrane</keyword>
<dbReference type="InterPro" id="IPR015876">
    <property type="entry name" value="Acyl-CoA_DS"/>
</dbReference>
<dbReference type="Proteomes" id="UP000422232">
    <property type="component" value="Chromosome"/>
</dbReference>
<feature type="domain" description="Fatty acid desaturase" evidence="12">
    <location>
        <begin position="36"/>
        <end position="240"/>
    </location>
</feature>
<proteinExistence type="inferred from homology"/>
<keyword evidence="11" id="KW-0275">Fatty acid biosynthesis</keyword>
<accession>A0A9Q5VF78</accession>
<dbReference type="Pfam" id="PF00487">
    <property type="entry name" value="FA_desaturase"/>
    <property type="match status" value="1"/>
</dbReference>
<evidence type="ECO:0000256" key="1">
    <source>
        <dbReference type="ARBA" id="ARBA00004141"/>
    </source>
</evidence>
<evidence type="ECO:0000256" key="4">
    <source>
        <dbReference type="ARBA" id="ARBA00022692"/>
    </source>
</evidence>
<dbReference type="EMBL" id="CP038908">
    <property type="protein sequence ID" value="QGO06806.1"/>
    <property type="molecule type" value="Genomic_DNA"/>
</dbReference>
<dbReference type="RefSeq" id="WP_016210254.1">
    <property type="nucleotide sequence ID" value="NZ_CP012413.1"/>
</dbReference>
<keyword evidence="7" id="KW-0560">Oxidoreductase</keyword>
<evidence type="ECO:0000256" key="5">
    <source>
        <dbReference type="ARBA" id="ARBA00022832"/>
    </source>
</evidence>
<evidence type="ECO:0000256" key="6">
    <source>
        <dbReference type="ARBA" id="ARBA00022989"/>
    </source>
</evidence>
<evidence type="ECO:0000313" key="13">
    <source>
        <dbReference type="EMBL" id="QGO06806.1"/>
    </source>
</evidence>
<dbReference type="InterPro" id="IPR005804">
    <property type="entry name" value="FA_desaturase_dom"/>
</dbReference>
<organism evidence="13 14">
    <name type="scientific">Piscirickettsia salmonis</name>
    <dbReference type="NCBI Taxonomy" id="1238"/>
    <lineage>
        <taxon>Bacteria</taxon>
        <taxon>Pseudomonadati</taxon>
        <taxon>Pseudomonadota</taxon>
        <taxon>Gammaproteobacteria</taxon>
        <taxon>Thiotrichales</taxon>
        <taxon>Piscirickettsiaceae</taxon>
        <taxon>Piscirickettsia</taxon>
    </lineage>
</organism>
<protein>
    <submittedName>
        <fullName evidence="13">Fatty acid desaturase</fullName>
    </submittedName>
</protein>
<evidence type="ECO:0000256" key="10">
    <source>
        <dbReference type="ARBA" id="ARBA00023136"/>
    </source>
</evidence>
<keyword evidence="6" id="KW-1133">Transmembrane helix</keyword>
<comment type="subcellular location">
    <subcellularLocation>
        <location evidence="1">Membrane</location>
        <topology evidence="1">Multi-pass membrane protein</topology>
    </subcellularLocation>
</comment>
<evidence type="ECO:0000256" key="8">
    <source>
        <dbReference type="ARBA" id="ARBA00023004"/>
    </source>
</evidence>
<dbReference type="AlphaFoldDB" id="A0A9Q5VF78"/>
<evidence type="ECO:0000259" key="12">
    <source>
        <dbReference type="Pfam" id="PF00487"/>
    </source>
</evidence>
<reference evidence="13 14" key="1">
    <citation type="submission" date="2019-04" db="EMBL/GenBank/DDBJ databases">
        <title>Complete genome sequencing of Piscirickettsia salmonis strain Psal-009.</title>
        <authorList>
            <person name="Schober I."/>
            <person name="Bunk B."/>
            <person name="Sproer C."/>
            <person name="Carril G.P."/>
            <person name="Riedel T."/>
            <person name="Flores-Herrera P.A."/>
            <person name="Nourdin-Galindo G."/>
            <person name="Marshall S.H."/>
            <person name="Overmann J."/>
        </authorList>
    </citation>
    <scope>NUCLEOTIDE SEQUENCE [LARGE SCALE GENOMIC DNA]</scope>
    <source>
        <strain evidence="13 14">Psal-009</strain>
    </source>
</reference>
<dbReference type="GeneID" id="66740131"/>
<comment type="similarity">
    <text evidence="2">Belongs to the fatty acid desaturase type 2 family.</text>
</comment>
<dbReference type="GO" id="GO:0016717">
    <property type="term" value="F:oxidoreductase activity, acting on paired donors, with oxidation of a pair of donors resulting in the reduction of molecular oxygen to two molecules of water"/>
    <property type="evidence" value="ECO:0007669"/>
    <property type="project" value="InterPro"/>
</dbReference>
<keyword evidence="9" id="KW-0443">Lipid metabolism</keyword>
<gene>
    <name evidence="13" type="ORF">Psal009_02734</name>
</gene>
<dbReference type="PANTHER" id="PTHR11351:SF31">
    <property type="entry name" value="DESATURASE 1, ISOFORM A-RELATED"/>
    <property type="match status" value="1"/>
</dbReference>
<evidence type="ECO:0000256" key="9">
    <source>
        <dbReference type="ARBA" id="ARBA00023098"/>
    </source>
</evidence>
<dbReference type="GO" id="GO:0016020">
    <property type="term" value="C:membrane"/>
    <property type="evidence" value="ECO:0007669"/>
    <property type="project" value="UniProtKB-SubCell"/>
</dbReference>
<keyword evidence="5" id="KW-0276">Fatty acid metabolism</keyword>
<name>A0A9Q5VF78_PISSA</name>